<dbReference type="EMBL" id="ML143537">
    <property type="protein sequence ID" value="TBU22572.1"/>
    <property type="molecule type" value="Genomic_DNA"/>
</dbReference>
<dbReference type="Proteomes" id="UP000292957">
    <property type="component" value="Unassembled WGS sequence"/>
</dbReference>
<name>A0A4Q9M9G7_9APHY</name>
<sequence>MRVCTQEYHSFPSILSTVRTHRVIERAFMVSEIVYLRPITSHLRCTGFSIGPQPGEQPDSPENLLNIRGRKTSFVRSRNRRQRSACHMAGERMLFSLGDSILTCSSRRRICKQISSSSKLGTNHHRGRQVAKTTRLRNGGSGRCPYSVQFQARIFPESLCFSGSTFPTNPYECTS</sequence>
<protein>
    <submittedName>
        <fullName evidence="1">Uncharacterized protein</fullName>
    </submittedName>
</protein>
<gene>
    <name evidence="1" type="ORF">BD311DRAFT_140442</name>
</gene>
<reference evidence="1" key="1">
    <citation type="submission" date="2019-01" db="EMBL/GenBank/DDBJ databases">
        <title>Draft genome sequences of three monokaryotic isolates of the white-rot basidiomycete fungus Dichomitus squalens.</title>
        <authorList>
            <consortium name="DOE Joint Genome Institute"/>
            <person name="Lopez S.C."/>
            <person name="Andreopoulos B."/>
            <person name="Pangilinan J."/>
            <person name="Lipzen A."/>
            <person name="Riley R."/>
            <person name="Ahrendt S."/>
            <person name="Ng V."/>
            <person name="Barry K."/>
            <person name="Daum C."/>
            <person name="Grigoriev I.V."/>
            <person name="Hilden K.S."/>
            <person name="Makela M.R."/>
            <person name="de Vries R.P."/>
        </authorList>
    </citation>
    <scope>NUCLEOTIDE SEQUENCE [LARGE SCALE GENOMIC DNA]</scope>
    <source>
        <strain evidence="1">OM18370.1</strain>
    </source>
</reference>
<organism evidence="1">
    <name type="scientific">Dichomitus squalens</name>
    <dbReference type="NCBI Taxonomy" id="114155"/>
    <lineage>
        <taxon>Eukaryota</taxon>
        <taxon>Fungi</taxon>
        <taxon>Dikarya</taxon>
        <taxon>Basidiomycota</taxon>
        <taxon>Agaricomycotina</taxon>
        <taxon>Agaricomycetes</taxon>
        <taxon>Polyporales</taxon>
        <taxon>Polyporaceae</taxon>
        <taxon>Dichomitus</taxon>
    </lineage>
</organism>
<evidence type="ECO:0000313" key="1">
    <source>
        <dbReference type="EMBL" id="TBU22572.1"/>
    </source>
</evidence>
<accession>A0A4Q9M9G7</accession>
<proteinExistence type="predicted"/>
<dbReference type="AlphaFoldDB" id="A0A4Q9M9G7"/>